<keyword evidence="11" id="KW-1185">Reference proteome</keyword>
<feature type="compositionally biased region" description="Basic and acidic residues" evidence="9">
    <location>
        <begin position="1"/>
        <end position="20"/>
    </location>
</feature>
<dbReference type="GO" id="GO:0046872">
    <property type="term" value="F:metal ion binding"/>
    <property type="evidence" value="ECO:0007669"/>
    <property type="project" value="UniProtKB-KW"/>
</dbReference>
<keyword evidence="4" id="KW-0769">Symport</keyword>
<feature type="compositionally biased region" description="Basic and acidic residues" evidence="9">
    <location>
        <begin position="77"/>
        <end position="89"/>
    </location>
</feature>
<feature type="region of interest" description="Disordered" evidence="9">
    <location>
        <begin position="1"/>
        <end position="167"/>
    </location>
</feature>
<evidence type="ECO:0000256" key="8">
    <source>
        <dbReference type="PIRSR" id="PIRSR600175-2"/>
    </source>
</evidence>
<keyword evidence="5 10" id="KW-1133">Transmembrane helix</keyword>
<sequence>MDSREPILKGSAEQEDKKQQDTSNVPPYLRSAERIASKERLPKGSSEDKPMKSKEAMGSAEAGSKEPVVFRRPIMKGKADRKPPVKSKESMGSAEVVRSKEPQGKRLSREATISDREEIQRKKKGKGRDDKSKRRTDGKKLKMKSKDDATINEGSEGSDESETESEEIEVLIPEELREYAEKLIIGKLSRHGFGRGRISKLALYCVTICYVANLQNFMMFNYAVRRFGLTFIFPFVCCMTLIGFPMIYLEMALGQYTQGTVLPLFDRIAPISVGVGISASLLLMTSIFIDNDVMGRMVHILLKSLDIFGTEPTWDDCVGEGVREFCHSINRNCTGIKTPKGWVETDTSERFIFRLMGDTCILPTVGAQQQRYTRRSYLKIHGKIMDLFDTLPLVHYGLATFENFETLIAFTWPDILSLTYITACFCFIAYLLSHRRRFVVSMVYLYVFTVFLLSSTLLATFLYLSPPEQALSKGFILSFGDLRHWVNAVVYSILLPQLGFGGMVFIGSQNVFFNDLVIDAMVVTVLTTVLYAAQGCMYAISVNTFMLDLADGNSYTFYYSNLHVADYSKKSNRSNTSIYSVFLASMHIFGDLQVPLSVLATVTGLMASITTKIMRVEALFSTLMDYTQLVPNKAVRTAVLYIICLAGILFSFIPFCSDCALDKLGFTTNTMPAASVIIVLCELLVVCFFYGTQRVASNVTTMTVGKAVVGTVSTTDYYYQIVSTLLWAGLIPIVLFLTAYLFIMDEQSNFETSDNLLLIILLCPIPVCAIYRVWYFYRNRMNPMRLFKPDAELWGPRSTAHRQLAERNERLARIY</sequence>
<evidence type="ECO:0000256" key="9">
    <source>
        <dbReference type="SAM" id="MobiDB-lite"/>
    </source>
</evidence>
<evidence type="ECO:0000256" key="5">
    <source>
        <dbReference type="ARBA" id="ARBA00022989"/>
    </source>
</evidence>
<evidence type="ECO:0000256" key="3">
    <source>
        <dbReference type="ARBA" id="ARBA00022692"/>
    </source>
</evidence>
<evidence type="ECO:0000313" key="11">
    <source>
        <dbReference type="Proteomes" id="UP000025227"/>
    </source>
</evidence>
<evidence type="ECO:0000256" key="2">
    <source>
        <dbReference type="ARBA" id="ARBA00022448"/>
    </source>
</evidence>
<feature type="binding site" evidence="7">
    <location>
        <position position="216"/>
    </location>
    <ligand>
        <name>Na(+)</name>
        <dbReference type="ChEBI" id="CHEBI:29101"/>
        <label>1</label>
    </ligand>
</feature>
<dbReference type="OrthoDB" id="6581954at2759"/>
<keyword evidence="6 10" id="KW-0472">Membrane</keyword>
<dbReference type="GO" id="GO:0089718">
    <property type="term" value="P:amino acid import across plasma membrane"/>
    <property type="evidence" value="ECO:0007669"/>
    <property type="project" value="TreeGrafter"/>
</dbReference>
<comment type="subcellular location">
    <subcellularLocation>
        <location evidence="1">Membrane</location>
        <topology evidence="1">Multi-pass membrane protein</topology>
    </subcellularLocation>
</comment>
<evidence type="ECO:0000256" key="1">
    <source>
        <dbReference type="ARBA" id="ARBA00004141"/>
    </source>
</evidence>
<dbReference type="PANTHER" id="PTHR11616">
    <property type="entry name" value="SODIUM/CHLORIDE DEPENDENT TRANSPORTER"/>
    <property type="match status" value="1"/>
</dbReference>
<feature type="transmembrane region" description="Helical" evidence="10">
    <location>
        <begin position="407"/>
        <end position="431"/>
    </location>
</feature>
<feature type="transmembrane region" description="Helical" evidence="10">
    <location>
        <begin position="227"/>
        <end position="248"/>
    </location>
</feature>
<feature type="compositionally biased region" description="Basic and acidic residues" evidence="9">
    <location>
        <begin position="31"/>
        <end position="55"/>
    </location>
</feature>
<keyword evidence="8" id="KW-1015">Disulfide bond</keyword>
<name>A0A7I4XYT3_HAECO</name>
<evidence type="ECO:0000256" key="6">
    <source>
        <dbReference type="ARBA" id="ARBA00023136"/>
    </source>
</evidence>
<proteinExistence type="predicted"/>
<feature type="compositionally biased region" description="Basic and acidic residues" evidence="9">
    <location>
        <begin position="138"/>
        <end position="149"/>
    </location>
</feature>
<protein>
    <submittedName>
        <fullName evidence="12">Sodium-dependent neutral amino acid transporter B(0)AT3</fullName>
    </submittedName>
</protein>
<evidence type="ECO:0000256" key="4">
    <source>
        <dbReference type="ARBA" id="ARBA00022847"/>
    </source>
</evidence>
<feature type="transmembrane region" description="Helical" evidence="10">
    <location>
        <begin position="756"/>
        <end position="777"/>
    </location>
</feature>
<dbReference type="InterPro" id="IPR037272">
    <property type="entry name" value="SNS_sf"/>
</dbReference>
<dbReference type="GO" id="GO:0015179">
    <property type="term" value="F:L-amino acid transmembrane transporter activity"/>
    <property type="evidence" value="ECO:0007669"/>
    <property type="project" value="TreeGrafter"/>
</dbReference>
<evidence type="ECO:0000313" key="12">
    <source>
        <dbReference type="WBParaSite" id="HCON_00029560-00001"/>
    </source>
</evidence>
<keyword evidence="3 10" id="KW-0812">Transmembrane</keyword>
<dbReference type="Proteomes" id="UP000025227">
    <property type="component" value="Unplaced"/>
</dbReference>
<keyword evidence="2" id="KW-0813">Transport</keyword>
<dbReference type="InterPro" id="IPR000175">
    <property type="entry name" value="Na/ntran_symport"/>
</dbReference>
<feature type="transmembrane region" description="Helical" evidence="10">
    <location>
        <begin position="634"/>
        <end position="653"/>
    </location>
</feature>
<feature type="transmembrane region" description="Helical" evidence="10">
    <location>
        <begin position="384"/>
        <end position="401"/>
    </location>
</feature>
<organism evidence="11 12">
    <name type="scientific">Haemonchus contortus</name>
    <name type="common">Barber pole worm</name>
    <dbReference type="NCBI Taxonomy" id="6289"/>
    <lineage>
        <taxon>Eukaryota</taxon>
        <taxon>Metazoa</taxon>
        <taxon>Ecdysozoa</taxon>
        <taxon>Nematoda</taxon>
        <taxon>Chromadorea</taxon>
        <taxon>Rhabditida</taxon>
        <taxon>Rhabditina</taxon>
        <taxon>Rhabditomorpha</taxon>
        <taxon>Strongyloidea</taxon>
        <taxon>Trichostrongylidae</taxon>
        <taxon>Haemonchus</taxon>
    </lineage>
</organism>
<dbReference type="WBParaSite" id="HCON_00029560-00001">
    <property type="protein sequence ID" value="HCON_00029560-00001"/>
    <property type="gene ID" value="HCON_00029560"/>
</dbReference>
<feature type="transmembrane region" description="Helical" evidence="10">
    <location>
        <begin position="518"/>
        <end position="540"/>
    </location>
</feature>
<dbReference type="GO" id="GO:0005283">
    <property type="term" value="F:amino acid:sodium symporter activity"/>
    <property type="evidence" value="ECO:0007669"/>
    <property type="project" value="TreeGrafter"/>
</dbReference>
<feature type="transmembrane region" description="Helical" evidence="10">
    <location>
        <begin position="201"/>
        <end position="220"/>
    </location>
</feature>
<accession>A0A7I4XYT3</accession>
<dbReference type="PROSITE" id="PS50267">
    <property type="entry name" value="NA_NEUROTRAN_SYMP_3"/>
    <property type="match status" value="1"/>
</dbReference>
<feature type="transmembrane region" description="Helical" evidence="10">
    <location>
        <begin position="592"/>
        <end position="613"/>
    </location>
</feature>
<feature type="transmembrane region" description="Helical" evidence="10">
    <location>
        <begin position="673"/>
        <end position="692"/>
    </location>
</feature>
<dbReference type="AlphaFoldDB" id="A0A7I4XYT3"/>
<feature type="transmembrane region" description="Helical" evidence="10">
    <location>
        <begin position="725"/>
        <end position="744"/>
    </location>
</feature>
<evidence type="ECO:0000256" key="10">
    <source>
        <dbReference type="SAM" id="Phobius"/>
    </source>
</evidence>
<dbReference type="GO" id="GO:0005886">
    <property type="term" value="C:plasma membrane"/>
    <property type="evidence" value="ECO:0007669"/>
    <property type="project" value="TreeGrafter"/>
</dbReference>
<feature type="transmembrane region" description="Helical" evidence="10">
    <location>
        <begin position="268"/>
        <end position="289"/>
    </location>
</feature>
<feature type="compositionally biased region" description="Acidic residues" evidence="9">
    <location>
        <begin position="156"/>
        <end position="167"/>
    </location>
</feature>
<evidence type="ECO:0000256" key="7">
    <source>
        <dbReference type="PIRSR" id="PIRSR600175-1"/>
    </source>
</evidence>
<keyword evidence="7" id="KW-0479">Metal-binding</keyword>
<reference evidence="12" key="1">
    <citation type="submission" date="2020-12" db="UniProtKB">
        <authorList>
            <consortium name="WormBaseParasite"/>
        </authorList>
    </citation>
    <scope>IDENTIFICATION</scope>
    <source>
        <strain evidence="12">MHco3</strain>
    </source>
</reference>
<keyword evidence="7" id="KW-0915">Sodium</keyword>
<dbReference type="PANTHER" id="PTHR11616:SF295">
    <property type="entry name" value="SODIUM: NEUROTRANSMITTER SYMPORTER FAMILY"/>
    <property type="match status" value="1"/>
</dbReference>
<feature type="transmembrane region" description="Helical" evidence="10">
    <location>
        <begin position="484"/>
        <end position="506"/>
    </location>
</feature>
<feature type="transmembrane region" description="Helical" evidence="10">
    <location>
        <begin position="443"/>
        <end position="464"/>
    </location>
</feature>
<feature type="disulfide bond" evidence="8">
    <location>
        <begin position="317"/>
        <end position="326"/>
    </location>
</feature>
<feature type="compositionally biased region" description="Basic and acidic residues" evidence="9">
    <location>
        <begin position="97"/>
        <end position="120"/>
    </location>
</feature>
<dbReference type="Pfam" id="PF00209">
    <property type="entry name" value="SNF"/>
    <property type="match status" value="1"/>
</dbReference>
<dbReference type="SUPFAM" id="SSF161070">
    <property type="entry name" value="SNF-like"/>
    <property type="match status" value="1"/>
</dbReference>